<dbReference type="SMART" id="SM00439">
    <property type="entry name" value="BAH"/>
    <property type="match status" value="2"/>
</dbReference>
<feature type="coiled-coil region" evidence="10">
    <location>
        <begin position="856"/>
        <end position="886"/>
    </location>
</feature>
<dbReference type="PhylomeDB" id="A7SQM8"/>
<evidence type="ECO:0000256" key="9">
    <source>
        <dbReference type="PROSITE-ProRule" id="PRU00267"/>
    </source>
</evidence>
<dbReference type="FunFam" id="2.30.30.490:FF:000002">
    <property type="entry name" value="protein polybromo-1 isoform X3"/>
    <property type="match status" value="1"/>
</dbReference>
<evidence type="ECO:0000256" key="10">
    <source>
        <dbReference type="SAM" id="Coils"/>
    </source>
</evidence>
<evidence type="ECO:0000256" key="4">
    <source>
        <dbReference type="ARBA" id="ARBA00023015"/>
    </source>
</evidence>
<protein>
    <recommendedName>
        <fullName evidence="17">Polybromo-1</fullName>
    </recommendedName>
</protein>
<dbReference type="Gene3D" id="2.30.30.490">
    <property type="match status" value="2"/>
</dbReference>
<keyword evidence="4" id="KW-0805">Transcription regulation</keyword>
<feature type="region of interest" description="Disordered" evidence="11">
    <location>
        <begin position="1369"/>
        <end position="1408"/>
    </location>
</feature>
<feature type="domain" description="Bromo" evidence="12">
    <location>
        <begin position="635"/>
        <end position="705"/>
    </location>
</feature>
<feature type="domain" description="Bromo" evidence="12">
    <location>
        <begin position="32"/>
        <end position="102"/>
    </location>
</feature>
<keyword evidence="7 9" id="KW-0539">Nucleus</keyword>
<dbReference type="CDD" id="cd05515">
    <property type="entry name" value="Bromo_polybromo_V"/>
    <property type="match status" value="1"/>
</dbReference>
<dbReference type="CDD" id="cd05517">
    <property type="entry name" value="Bromo_polybromo_II"/>
    <property type="match status" value="1"/>
</dbReference>
<dbReference type="InterPro" id="IPR001025">
    <property type="entry name" value="BAH_dom"/>
</dbReference>
<evidence type="ECO:0000256" key="5">
    <source>
        <dbReference type="ARBA" id="ARBA00023117"/>
    </source>
</evidence>
<dbReference type="eggNOG" id="KOG1827">
    <property type="taxonomic scope" value="Eukaryota"/>
</dbReference>
<keyword evidence="3" id="KW-0156">Chromatin regulator</keyword>
<dbReference type="GO" id="GO:0016586">
    <property type="term" value="C:RSC-type complex"/>
    <property type="evidence" value="ECO:0000318"/>
    <property type="project" value="GO_Central"/>
</dbReference>
<dbReference type="FunFam" id="1.20.920.10:FF:000176">
    <property type="entry name" value="Predicted protein"/>
    <property type="match status" value="1"/>
</dbReference>
<evidence type="ECO:0000256" key="1">
    <source>
        <dbReference type="ARBA" id="ARBA00004123"/>
    </source>
</evidence>
<dbReference type="CDD" id="cd04717">
    <property type="entry name" value="BAH_polybromo"/>
    <property type="match status" value="2"/>
</dbReference>
<dbReference type="CDD" id="cd05524">
    <property type="entry name" value="Bromo_polybromo_I"/>
    <property type="match status" value="1"/>
</dbReference>
<dbReference type="InterPro" id="IPR009071">
    <property type="entry name" value="HMG_box_dom"/>
</dbReference>
<evidence type="ECO:0000256" key="3">
    <source>
        <dbReference type="ARBA" id="ARBA00022853"/>
    </source>
</evidence>
<dbReference type="PROSITE" id="PS50014">
    <property type="entry name" value="BROMODOMAIN_2"/>
    <property type="match status" value="5"/>
</dbReference>
<feature type="region of interest" description="Disordered" evidence="11">
    <location>
        <begin position="1278"/>
        <end position="1301"/>
    </location>
</feature>
<dbReference type="PRINTS" id="PR00503">
    <property type="entry name" value="BROMODOMAIN"/>
</dbReference>
<dbReference type="PROSITE" id="PS50118">
    <property type="entry name" value="HMG_BOX_2"/>
    <property type="match status" value="1"/>
</dbReference>
<dbReference type="CDD" id="cd05526">
    <property type="entry name" value="Bromo_polybromo_VI"/>
    <property type="match status" value="1"/>
</dbReference>
<feature type="non-terminal residue" evidence="15">
    <location>
        <position position="1"/>
    </location>
</feature>
<feature type="domain" description="Bromo" evidence="12">
    <location>
        <begin position="359"/>
        <end position="429"/>
    </location>
</feature>
<evidence type="ECO:0008006" key="17">
    <source>
        <dbReference type="Google" id="ProtNLM"/>
    </source>
</evidence>
<dbReference type="Pfam" id="PF00505">
    <property type="entry name" value="HMG_box"/>
    <property type="match status" value="1"/>
</dbReference>
<dbReference type="GO" id="GO:0003677">
    <property type="term" value="F:DNA binding"/>
    <property type="evidence" value="ECO:0007669"/>
    <property type="project" value="UniProtKB-UniRule"/>
</dbReference>
<dbReference type="CDD" id="cd05518">
    <property type="entry name" value="Bromo_polybromo_IV"/>
    <property type="match status" value="1"/>
</dbReference>
<dbReference type="Pfam" id="PF01426">
    <property type="entry name" value="BAH"/>
    <property type="match status" value="2"/>
</dbReference>
<keyword evidence="9" id="KW-0238">DNA-binding</keyword>
<keyword evidence="16" id="KW-1185">Reference proteome</keyword>
<dbReference type="PROSITE" id="PS51038">
    <property type="entry name" value="BAH"/>
    <property type="match status" value="2"/>
</dbReference>
<feature type="compositionally biased region" description="Low complexity" evidence="11">
    <location>
        <begin position="132"/>
        <end position="143"/>
    </location>
</feature>
<dbReference type="SMART" id="SM00297">
    <property type="entry name" value="BROMO"/>
    <property type="match status" value="5"/>
</dbReference>
<feature type="domain" description="Bromo" evidence="12">
    <location>
        <begin position="500"/>
        <end position="570"/>
    </location>
</feature>
<dbReference type="InterPro" id="IPR037968">
    <property type="entry name" value="PBRM1_BD5"/>
</dbReference>
<dbReference type="SUPFAM" id="SSF47370">
    <property type="entry name" value="Bromodomain"/>
    <property type="match status" value="6"/>
</dbReference>
<dbReference type="GO" id="GO:0003682">
    <property type="term" value="F:chromatin binding"/>
    <property type="evidence" value="ECO:0000318"/>
    <property type="project" value="GO_Central"/>
</dbReference>
<feature type="domain" description="Bromo" evidence="12">
    <location>
        <begin position="161"/>
        <end position="231"/>
    </location>
</feature>
<keyword evidence="5 8" id="KW-0103">Bromodomain</keyword>
<dbReference type="InterPro" id="IPR036427">
    <property type="entry name" value="Bromodomain-like_sf"/>
</dbReference>
<evidence type="ECO:0000313" key="16">
    <source>
        <dbReference type="Proteomes" id="UP000001593"/>
    </source>
</evidence>
<evidence type="ECO:0000259" key="14">
    <source>
        <dbReference type="PROSITE" id="PS51038"/>
    </source>
</evidence>
<feature type="region of interest" description="Disordered" evidence="11">
    <location>
        <begin position="117"/>
        <end position="143"/>
    </location>
</feature>
<dbReference type="PANTHER" id="PTHR16062:SF19">
    <property type="entry name" value="PROTEIN POLYBROMO-1"/>
    <property type="match status" value="1"/>
</dbReference>
<dbReference type="Pfam" id="PF00439">
    <property type="entry name" value="Bromodomain"/>
    <property type="match status" value="5"/>
</dbReference>
<feature type="domain" description="BAH" evidence="14">
    <location>
        <begin position="917"/>
        <end position="1035"/>
    </location>
</feature>
<evidence type="ECO:0000256" key="11">
    <source>
        <dbReference type="SAM" id="MobiDB-lite"/>
    </source>
</evidence>
<dbReference type="SUPFAM" id="SSF47095">
    <property type="entry name" value="HMG-box"/>
    <property type="match status" value="1"/>
</dbReference>
<dbReference type="InterPro" id="IPR036910">
    <property type="entry name" value="HMG_box_dom_sf"/>
</dbReference>
<dbReference type="FunCoup" id="A7SQM8">
    <property type="interactions" value="760"/>
</dbReference>
<dbReference type="EMBL" id="DS469748">
    <property type="protein sequence ID" value="EDO33982.1"/>
    <property type="molecule type" value="Genomic_DNA"/>
</dbReference>
<evidence type="ECO:0000256" key="7">
    <source>
        <dbReference type="ARBA" id="ARBA00023242"/>
    </source>
</evidence>
<evidence type="ECO:0000256" key="6">
    <source>
        <dbReference type="ARBA" id="ARBA00023163"/>
    </source>
</evidence>
<dbReference type="InterPro" id="IPR037382">
    <property type="entry name" value="Rsc/polybromo"/>
</dbReference>
<dbReference type="STRING" id="45351.A7SQM8"/>
<evidence type="ECO:0000256" key="8">
    <source>
        <dbReference type="PROSITE-ProRule" id="PRU00035"/>
    </source>
</evidence>
<dbReference type="HOGENOM" id="CLU_001483_2_0_1"/>
<proteinExistence type="predicted"/>
<feature type="region of interest" description="Disordered" evidence="11">
    <location>
        <begin position="316"/>
        <end position="341"/>
    </location>
</feature>
<dbReference type="SMART" id="SM00398">
    <property type="entry name" value="HMG"/>
    <property type="match status" value="1"/>
</dbReference>
<dbReference type="Gene3D" id="1.20.920.10">
    <property type="entry name" value="Bromodomain-like"/>
    <property type="match status" value="6"/>
</dbReference>
<organism evidence="15 16">
    <name type="scientific">Nematostella vectensis</name>
    <name type="common">Starlet sea anemone</name>
    <dbReference type="NCBI Taxonomy" id="45351"/>
    <lineage>
        <taxon>Eukaryota</taxon>
        <taxon>Metazoa</taxon>
        <taxon>Cnidaria</taxon>
        <taxon>Anthozoa</taxon>
        <taxon>Hexacorallia</taxon>
        <taxon>Actiniaria</taxon>
        <taxon>Edwardsiidae</taxon>
        <taxon>Nematostella</taxon>
    </lineage>
</organism>
<sequence length="1541" mass="176895">KKRRKLSSTRSLDPTDLCSELYEAIRNYRSEDGRVLCEAFIRVPKRRSSPEYYDVISTPIDLLKIQQRLKTDEYEDVGTFTADMELLLDNALKYYKPDSQEYQDATQLKQVFDELKEEQGSGDNGDEDDTESSSTEGDLSSSSQQFYEEMVGAVLEMQDSHGRIICELFKRLPPKDLYPEYYAVIKEPIDLKMISTRVRSSYYSTIEDLEKDLQVMVKNAHTFNEPGSQVYKDASAIKKTIQAKKAEIEHTLLGAKSSSRLKLFAAYLALDSKPCNCLNKHAPKMSWCVSWARRSSGRVSSAVSALLEEEDDQAMYQATEGSQEDQDDDAGDDDVGGEDDAENPLMMLFNEIYQHTDPTGRPMVEPFLRLPSRRAYPDYYEVIKKPIALMKIRSQIKSGLYDSLEALETELELCFNNAKTYNEPNSMLYKDAERMLDHMSKKKTEIARKSEASDGASVASPAPHIPVPQVKQMKEMKKKKKSHPLYLFINLYLFTPQDGSGRQLCIIFQKLPSRAEYPDYYKVISEPVCLSQIEGNIRDNKYATEEELLLDFEVMFDNARYYNEEESQVYQDACLLEKVLRKKKKSLGALPPGDYHFLSSPGVARKYYQVPSATSELKELCRELFNAVKDCTDGSGRQLCIIFQKLPSRAEYPDYYTLIKKPIDMAKIQSKLNGDQYQTLDDFMADFHLMFDNACKYNEPDSQVYKDSLTLLRSLLRKKAELVGDENRIPNASFLVQKLLMTLYSSVMQHVDEEGRCYSDSLAELTGSDLVKLSKMDINFIIVFIVIFFTFQYQYHRLDKFQEDMFSIFEKARKISHSDCEMYDDASELQVYFITQRDKLCKEGERLISPALLVTRRHLQQELDEERKIKAEQEALEEAKQKELEKNTVTSDMVMEVYLKSLAQPHFCVEELSLDGNRYQLGDFVYVEPRESNLQPHVVLIEKLWVDTSGEKWLYGNWYYRPEETFHLATRKFLEKEVFKSDYFAPAKISKVLGKCHVMSVKEYFKQKPEGFHDNDVFVCESRYTNRNKSFKKIKLWPSQTSNVKLIVRDTPLAPKRVSSVFAPNKLDQTEAMDTDDADDTEVDTRRVRPWPGRIYFEMNYPNPEEGCTYFEQLCIRDMPYKLGDSVYIRSDEDYLYIARLDKIWTDRNGEGWVHGPWFIGPGETQHLPSKMFYEQEVFLSSLEEVSPAVCIMGKCMVLPLRDYVRCRPTEIAEKDVYLNEARYDEEEGQFRKLKGLKRYSLSINCNEEEFYYFEEAITPLKVPSPLLFEDQDMMAAGERSNSPTSIDSTDSGKVSGKTKKRGQSGYLLFSHEMRGIIRKEHPEYAFGEISRLIGEEWRNASAARKAEYENKAQMQLSQLETEVRHFAPSFTEPSPDSSPPPPRTPVAPSTSPAVSLGPAAGGMGQGVMGMNQGNAMAGQFQGNTGTVSSPTQYGMGGRMIPQPSMQQVFIAPPSKPQRLHHSEAYLRYIEGLRDGNPHMSNWTQSRKPDAATMTPQQLAQLPVHWLGNSYGDFDNPVDALWALKEHMMKDALSLSRFGEP</sequence>
<dbReference type="InterPro" id="IPR001487">
    <property type="entry name" value="Bromodomain"/>
</dbReference>
<dbReference type="GO" id="GO:0006368">
    <property type="term" value="P:transcription elongation by RNA polymerase II"/>
    <property type="evidence" value="ECO:0000318"/>
    <property type="project" value="GO_Central"/>
</dbReference>
<evidence type="ECO:0000256" key="2">
    <source>
        <dbReference type="ARBA" id="ARBA00022737"/>
    </source>
</evidence>
<dbReference type="GO" id="GO:0006338">
    <property type="term" value="P:chromatin remodeling"/>
    <property type="evidence" value="ECO:0000318"/>
    <property type="project" value="GO_Central"/>
</dbReference>
<dbReference type="InParanoid" id="A7SQM8"/>
<dbReference type="PANTHER" id="PTHR16062">
    <property type="entry name" value="SWI/SNF-RELATED"/>
    <property type="match status" value="1"/>
</dbReference>
<comment type="subcellular location">
    <subcellularLocation>
        <location evidence="1">Nucleus</location>
    </subcellularLocation>
</comment>
<keyword evidence="10" id="KW-0175">Coiled coil</keyword>
<feature type="compositionally biased region" description="Polar residues" evidence="11">
    <location>
        <begin position="1280"/>
        <end position="1293"/>
    </location>
</feature>
<evidence type="ECO:0000313" key="15">
    <source>
        <dbReference type="EMBL" id="EDO33982.1"/>
    </source>
</evidence>
<dbReference type="FunFam" id="1.20.920.10:FF:000006">
    <property type="entry name" value="protein polybromo-1 isoform X1"/>
    <property type="match status" value="1"/>
</dbReference>
<dbReference type="OMA" id="WQFYETL"/>
<dbReference type="Proteomes" id="UP000001593">
    <property type="component" value="Unassembled WGS sequence"/>
</dbReference>
<evidence type="ECO:0000259" key="13">
    <source>
        <dbReference type="PROSITE" id="PS50118"/>
    </source>
</evidence>
<feature type="DNA-binding region" description="HMG box" evidence="9">
    <location>
        <begin position="1300"/>
        <end position="1368"/>
    </location>
</feature>
<feature type="compositionally biased region" description="Pro residues" evidence="11">
    <location>
        <begin position="1377"/>
        <end position="1386"/>
    </location>
</feature>
<keyword evidence="6" id="KW-0804">Transcription</keyword>
<reference evidence="15 16" key="1">
    <citation type="journal article" date="2007" name="Science">
        <title>Sea anemone genome reveals ancestral eumetazoan gene repertoire and genomic organization.</title>
        <authorList>
            <person name="Putnam N.H."/>
            <person name="Srivastava M."/>
            <person name="Hellsten U."/>
            <person name="Dirks B."/>
            <person name="Chapman J."/>
            <person name="Salamov A."/>
            <person name="Terry A."/>
            <person name="Shapiro H."/>
            <person name="Lindquist E."/>
            <person name="Kapitonov V.V."/>
            <person name="Jurka J."/>
            <person name="Genikhovich G."/>
            <person name="Grigoriev I.V."/>
            <person name="Lucas S.M."/>
            <person name="Steele R.E."/>
            <person name="Finnerty J.R."/>
            <person name="Technau U."/>
            <person name="Martindale M.Q."/>
            <person name="Rokhsar D.S."/>
        </authorList>
    </citation>
    <scope>NUCLEOTIDE SEQUENCE [LARGE SCALE GENOMIC DNA]</scope>
    <source>
        <strain evidence="16">CH2 X CH6</strain>
    </source>
</reference>
<feature type="compositionally biased region" description="Acidic residues" evidence="11">
    <location>
        <begin position="322"/>
        <end position="341"/>
    </location>
</feature>
<keyword evidence="2" id="KW-0677">Repeat</keyword>
<evidence type="ECO:0000259" key="12">
    <source>
        <dbReference type="PROSITE" id="PS50014"/>
    </source>
</evidence>
<feature type="domain" description="BAH" evidence="14">
    <location>
        <begin position="1119"/>
        <end position="1235"/>
    </location>
</feature>
<feature type="domain" description="HMG box" evidence="13">
    <location>
        <begin position="1300"/>
        <end position="1368"/>
    </location>
</feature>
<accession>A7SQM8</accession>
<dbReference type="InterPro" id="IPR043151">
    <property type="entry name" value="BAH_sf"/>
</dbReference>
<name>A7SQM8_NEMVE</name>
<gene>
    <name evidence="15" type="ORF">NEMVEDRAFT_v1g127783</name>
</gene>
<dbReference type="FunFam" id="1.20.920.10:FF:000136">
    <property type="entry name" value="Predicted protein"/>
    <property type="match status" value="1"/>
</dbReference>